<evidence type="ECO:0000256" key="5">
    <source>
        <dbReference type="ARBA" id="ARBA00023136"/>
    </source>
</evidence>
<feature type="transmembrane region" description="Helical" evidence="6">
    <location>
        <begin position="194"/>
        <end position="211"/>
    </location>
</feature>
<feature type="transmembrane region" description="Helical" evidence="6">
    <location>
        <begin position="109"/>
        <end position="127"/>
    </location>
</feature>
<name>A0A1M7B2R9_9RHOB</name>
<dbReference type="GO" id="GO:0005886">
    <property type="term" value="C:plasma membrane"/>
    <property type="evidence" value="ECO:0007669"/>
    <property type="project" value="UniProtKB-SubCell"/>
</dbReference>
<proteinExistence type="predicted"/>
<dbReference type="GO" id="GO:0005436">
    <property type="term" value="F:sodium:phosphate symporter activity"/>
    <property type="evidence" value="ECO:0007669"/>
    <property type="project" value="InterPro"/>
</dbReference>
<evidence type="ECO:0000256" key="3">
    <source>
        <dbReference type="ARBA" id="ARBA00022692"/>
    </source>
</evidence>
<evidence type="ECO:0000256" key="4">
    <source>
        <dbReference type="ARBA" id="ARBA00022989"/>
    </source>
</evidence>
<keyword evidence="3 6" id="KW-0812">Transmembrane</keyword>
<keyword evidence="4 6" id="KW-1133">Transmembrane helix</keyword>
<feature type="transmembrane region" description="Helical" evidence="6">
    <location>
        <begin position="171"/>
        <end position="189"/>
    </location>
</feature>
<dbReference type="NCBIfam" id="NF037997">
    <property type="entry name" value="Na_Pi_symport"/>
    <property type="match status" value="1"/>
</dbReference>
<accession>A0A1M7B2R9</accession>
<feature type="transmembrane region" description="Helical" evidence="6">
    <location>
        <begin position="84"/>
        <end position="103"/>
    </location>
</feature>
<dbReference type="AlphaFoldDB" id="A0A1M7B2R9"/>
<keyword evidence="5 6" id="KW-0472">Membrane</keyword>
<feature type="transmembrane region" description="Helical" evidence="6">
    <location>
        <begin position="288"/>
        <end position="307"/>
    </location>
</feature>
<organism evidence="7 8">
    <name type="scientific">Roseovarius litoreus</name>
    <dbReference type="NCBI Taxonomy" id="1155722"/>
    <lineage>
        <taxon>Bacteria</taxon>
        <taxon>Pseudomonadati</taxon>
        <taxon>Pseudomonadota</taxon>
        <taxon>Alphaproteobacteria</taxon>
        <taxon>Rhodobacterales</taxon>
        <taxon>Roseobacteraceae</taxon>
        <taxon>Roseovarius</taxon>
    </lineage>
</organism>
<evidence type="ECO:0000256" key="2">
    <source>
        <dbReference type="ARBA" id="ARBA00022475"/>
    </source>
</evidence>
<dbReference type="EMBL" id="FRCB01000001">
    <property type="protein sequence ID" value="SHL49285.1"/>
    <property type="molecule type" value="Genomic_DNA"/>
</dbReference>
<dbReference type="Proteomes" id="UP000322545">
    <property type="component" value="Unassembled WGS sequence"/>
</dbReference>
<dbReference type="Pfam" id="PF02690">
    <property type="entry name" value="Na_Pi_cotrans"/>
    <property type="match status" value="2"/>
</dbReference>
<feature type="transmembrane region" description="Helical" evidence="6">
    <location>
        <begin position="52"/>
        <end position="77"/>
    </location>
</feature>
<protein>
    <submittedName>
        <fullName evidence="7">Phosphate:Na+ symporter</fullName>
    </submittedName>
</protein>
<keyword evidence="8" id="KW-1185">Reference proteome</keyword>
<evidence type="ECO:0000256" key="6">
    <source>
        <dbReference type="SAM" id="Phobius"/>
    </source>
</evidence>
<dbReference type="PANTHER" id="PTHR10010:SF46">
    <property type="entry name" value="SODIUM-DEPENDENT PHOSPHATE TRANSPORT PROTEIN 2B"/>
    <property type="match status" value="1"/>
</dbReference>
<evidence type="ECO:0000256" key="1">
    <source>
        <dbReference type="ARBA" id="ARBA00004651"/>
    </source>
</evidence>
<keyword evidence="2" id="KW-1003">Cell membrane</keyword>
<evidence type="ECO:0000313" key="7">
    <source>
        <dbReference type="EMBL" id="SHL49285.1"/>
    </source>
</evidence>
<comment type="subcellular location">
    <subcellularLocation>
        <location evidence="1">Cell membrane</location>
        <topology evidence="1">Multi-pass membrane protein</topology>
    </subcellularLocation>
</comment>
<dbReference type="GO" id="GO:0044341">
    <property type="term" value="P:sodium-dependent phosphate transport"/>
    <property type="evidence" value="ECO:0007669"/>
    <property type="project" value="InterPro"/>
</dbReference>
<dbReference type="InterPro" id="IPR003841">
    <property type="entry name" value="Na/Pi_transpt"/>
</dbReference>
<evidence type="ECO:0000313" key="8">
    <source>
        <dbReference type="Proteomes" id="UP000322545"/>
    </source>
</evidence>
<reference evidence="7 8" key="1">
    <citation type="submission" date="2016-11" db="EMBL/GenBank/DDBJ databases">
        <authorList>
            <person name="Varghese N."/>
            <person name="Submissions S."/>
        </authorList>
    </citation>
    <scope>NUCLEOTIDE SEQUENCE [LARGE SCALE GENOMIC DNA]</scope>
    <source>
        <strain evidence="7 8">DSM 28249</strain>
    </source>
</reference>
<sequence length="530" mass="55818">MMQMVTALGGIGLFLLGMKIMTEALREAAGADLRRLLARFTTTPLRGVASGAATTAVIQSSSATTVMTVGFVGAGLLTFPHALGVIYGANIGTTVTGWIVSLVGFKLKLGAVAMVLLFAASLSLLLSQARTARIGRIVAGFSLLFIGLDMMQEGLAGAADWLTPERLPGSGLGGMLAMAALGLVLTVVMQSSSAAVAVVLVLLTTGALPLVQAAAAVIGMNLGTTFTALLATLGGSRAMQQTSLANLLFNAGTMLIAFPALWVLAAPLEELAARTGPDTALVLFHTGFNLLGTAVFLPMTGQFAALVERLRPSEAGGGAPQLDPRLLSDEGAALQAVHGTVTWAAREVFAAYAAALGPQGDLRRLSALEPRVGMALDDLKDFMARISVPRDKADEAAAFAALMHQADHLVRLLEQSRRRGFIPVLGREPVTKRPAHWFAGCLSPERGLELSDIGARMARMAGPVAHRFARHRRGLLLGEHAGIYSVQDTFETTDAMRWLTRIMHNVQRIGEYDHALGKHLGRPDRTAPDV</sequence>
<feature type="transmembrane region" description="Helical" evidence="6">
    <location>
        <begin position="134"/>
        <end position="151"/>
    </location>
</feature>
<feature type="transmembrane region" description="Helical" evidence="6">
    <location>
        <begin position="247"/>
        <end position="268"/>
    </location>
</feature>
<gene>
    <name evidence="7" type="ORF">SAMN05443432_101669</name>
</gene>
<dbReference type="PANTHER" id="PTHR10010">
    <property type="entry name" value="SOLUTE CARRIER FAMILY 34 SODIUM PHOSPHATE , MEMBER 2-RELATED"/>
    <property type="match status" value="1"/>
</dbReference>